<feature type="region of interest" description="Disordered" evidence="1">
    <location>
        <begin position="229"/>
        <end position="250"/>
    </location>
</feature>
<evidence type="ECO:0000256" key="1">
    <source>
        <dbReference type="SAM" id="MobiDB-lite"/>
    </source>
</evidence>
<protein>
    <submittedName>
        <fullName evidence="2">Uncharacterized protein</fullName>
    </submittedName>
</protein>
<dbReference type="Proteomes" id="UP001327560">
    <property type="component" value="Chromosome 3"/>
</dbReference>
<keyword evidence="3" id="KW-1185">Reference proteome</keyword>
<proteinExistence type="predicted"/>
<name>A0AAQ3K1R8_9LILI</name>
<gene>
    <name evidence="2" type="ORF">Cni_G08935</name>
</gene>
<feature type="compositionally biased region" description="Basic residues" evidence="1">
    <location>
        <begin position="685"/>
        <end position="696"/>
    </location>
</feature>
<feature type="compositionally biased region" description="Basic and acidic residues" evidence="1">
    <location>
        <begin position="290"/>
        <end position="306"/>
    </location>
</feature>
<feature type="compositionally biased region" description="Basic and acidic residues" evidence="1">
    <location>
        <begin position="577"/>
        <end position="590"/>
    </location>
</feature>
<evidence type="ECO:0000313" key="3">
    <source>
        <dbReference type="Proteomes" id="UP001327560"/>
    </source>
</evidence>
<feature type="compositionally biased region" description="Basic and acidic residues" evidence="1">
    <location>
        <begin position="429"/>
        <end position="440"/>
    </location>
</feature>
<accession>A0AAQ3K1R8</accession>
<dbReference type="Pfam" id="PF05904">
    <property type="entry name" value="DUF863"/>
    <property type="match status" value="1"/>
</dbReference>
<dbReference type="AlphaFoldDB" id="A0AAQ3K1R8"/>
<feature type="region of interest" description="Disordered" evidence="1">
    <location>
        <begin position="283"/>
        <end position="306"/>
    </location>
</feature>
<feature type="compositionally biased region" description="Low complexity" evidence="1">
    <location>
        <begin position="236"/>
        <end position="250"/>
    </location>
</feature>
<evidence type="ECO:0000313" key="2">
    <source>
        <dbReference type="EMBL" id="WOL00222.1"/>
    </source>
</evidence>
<feature type="region of interest" description="Disordered" evidence="1">
    <location>
        <begin position="577"/>
        <end position="597"/>
    </location>
</feature>
<organism evidence="2 3">
    <name type="scientific">Canna indica</name>
    <name type="common">Indian-shot</name>
    <dbReference type="NCBI Taxonomy" id="4628"/>
    <lineage>
        <taxon>Eukaryota</taxon>
        <taxon>Viridiplantae</taxon>
        <taxon>Streptophyta</taxon>
        <taxon>Embryophyta</taxon>
        <taxon>Tracheophyta</taxon>
        <taxon>Spermatophyta</taxon>
        <taxon>Magnoliopsida</taxon>
        <taxon>Liliopsida</taxon>
        <taxon>Zingiberales</taxon>
        <taxon>Cannaceae</taxon>
        <taxon>Canna</taxon>
    </lineage>
</organism>
<feature type="region of interest" description="Disordered" evidence="1">
    <location>
        <begin position="676"/>
        <end position="696"/>
    </location>
</feature>
<feature type="region of interest" description="Disordered" evidence="1">
    <location>
        <begin position="426"/>
        <end position="475"/>
    </location>
</feature>
<dbReference type="InterPro" id="IPR008581">
    <property type="entry name" value="DUF863_pln"/>
</dbReference>
<reference evidence="2 3" key="1">
    <citation type="submission" date="2023-10" db="EMBL/GenBank/DDBJ databases">
        <title>Chromosome-scale genome assembly provides insights into flower coloration mechanisms of Canna indica.</title>
        <authorList>
            <person name="Li C."/>
        </authorList>
    </citation>
    <scope>NUCLEOTIDE SEQUENCE [LARGE SCALE GENOMIC DNA]</scope>
    <source>
        <tissue evidence="2">Flower</tissue>
    </source>
</reference>
<dbReference type="PANTHER" id="PTHR33167">
    <property type="entry name" value="TRANSCRIPTION FACTOR, PUTATIVE (DUF863)-RELATED"/>
    <property type="match status" value="1"/>
</dbReference>
<dbReference type="PANTHER" id="PTHR33167:SF43">
    <property type="entry name" value="PROTEIN WAVE"/>
    <property type="match status" value="1"/>
</dbReference>
<sequence>MTMMTMASRRGDLNLNFTPMPGYEDHVKEGLKQAMIQHEIVFKHQVSELHRLYWTQKSLMNEVFWRQSDWLSTSDVQKQCKASIEEMKARDMSAVNSMEIQSTSLKLHENGRRHMEVDFSAIEAKANGTYGFKPLVDNDVNTSHSQVTVSSDFCLETRMSNESSQRSREKCSEMELLIERWHKQNFIQSDVGLREDGVCLSANASSEKQKPNYKHVYIDLNIAQNDETINDFPNTEETSASPSTSSSIIPHGVNLRVSSIKYPKESESRNRSANESIIMVGHGVVSPDSENSRGKSADSLLHEPKDSYPSLVQTSAQSSVIENYRNYNVYIVDSKVGRSGTRCPEQCSKSLAKRFSNANNCGTQNITDETVPVELFKPGKGNIYSSFDQPNISVPGESRNNVSISSSCLEHCCLHAAAGSTNLPTKITEGLKKKEKHKEGSEEDTSSSHATVQLEKQHDEPRESPAGTKFNKLTRDSKCTSENKCEKEHLVVSNSENSVTTQLDLVMPENNSCKQVPDVEYSGFICIDDKPCYDHASQPEEELVQKFDQIVEMDHIIAKAAETLVLFSLSPMDHLTSDQRDNPEFEEGHGHPQSSDSYETITLKLQEITDDGNSICVKQIDNENRKDGSGFRLRRGARDFQKDILPGIISLSRHEICEDLYAIKYELRKNKSCRTNEENCGVPGRSRRSRLRTLHK</sequence>
<dbReference type="EMBL" id="CP136892">
    <property type="protein sequence ID" value="WOL00222.1"/>
    <property type="molecule type" value="Genomic_DNA"/>
</dbReference>